<keyword evidence="1" id="KW-0732">Signal</keyword>
<feature type="signal peptide" evidence="1">
    <location>
        <begin position="1"/>
        <end position="23"/>
    </location>
</feature>
<accession>A0ABN0ZZP8</accession>
<organism evidence="2 3">
    <name type="scientific">Parasphingorhabdus litoris</name>
    <dbReference type="NCBI Taxonomy" id="394733"/>
    <lineage>
        <taxon>Bacteria</taxon>
        <taxon>Pseudomonadati</taxon>
        <taxon>Pseudomonadota</taxon>
        <taxon>Alphaproteobacteria</taxon>
        <taxon>Sphingomonadales</taxon>
        <taxon>Sphingomonadaceae</taxon>
        <taxon>Parasphingorhabdus</taxon>
    </lineage>
</organism>
<protein>
    <submittedName>
        <fullName evidence="2">Uncharacterized protein</fullName>
    </submittedName>
</protein>
<gene>
    <name evidence="2" type="ORF">GCM10009096_00600</name>
</gene>
<dbReference type="EMBL" id="BAAAEM010000002">
    <property type="protein sequence ID" value="GAA0464021.1"/>
    <property type="molecule type" value="Genomic_DNA"/>
</dbReference>
<proteinExistence type="predicted"/>
<feature type="chain" id="PRO_5047237840" evidence="1">
    <location>
        <begin position="24"/>
        <end position="129"/>
    </location>
</feature>
<keyword evidence="3" id="KW-1185">Reference proteome</keyword>
<evidence type="ECO:0000256" key="1">
    <source>
        <dbReference type="SAM" id="SignalP"/>
    </source>
</evidence>
<evidence type="ECO:0000313" key="2">
    <source>
        <dbReference type="EMBL" id="GAA0464021.1"/>
    </source>
</evidence>
<name>A0ABN0ZZP8_9SPHN</name>
<dbReference type="Proteomes" id="UP001500713">
    <property type="component" value="Unassembled WGS sequence"/>
</dbReference>
<dbReference type="RefSeq" id="WP_229954377.1">
    <property type="nucleotide sequence ID" value="NZ_BAAAEM010000002.1"/>
</dbReference>
<reference evidence="2 3" key="1">
    <citation type="journal article" date="2019" name="Int. J. Syst. Evol. Microbiol.">
        <title>The Global Catalogue of Microorganisms (GCM) 10K type strain sequencing project: providing services to taxonomists for standard genome sequencing and annotation.</title>
        <authorList>
            <consortium name="The Broad Institute Genomics Platform"/>
            <consortium name="The Broad Institute Genome Sequencing Center for Infectious Disease"/>
            <person name="Wu L."/>
            <person name="Ma J."/>
        </authorList>
    </citation>
    <scope>NUCLEOTIDE SEQUENCE [LARGE SCALE GENOMIC DNA]</scope>
    <source>
        <strain evidence="2 3">JCM 14162</strain>
    </source>
</reference>
<sequence>MKKLIFIVSFIGTLIFGSSSASAQQSFFCSPSYGGYCQYTGKISQLYVNDANLIIMYFENSVDPAVISNTGISASVNNAGAYMITDNPIYAEYLYSTLITAQASKRPVTIQFFGTTSGYLKLSKVWLAE</sequence>
<evidence type="ECO:0000313" key="3">
    <source>
        <dbReference type="Proteomes" id="UP001500713"/>
    </source>
</evidence>
<comment type="caution">
    <text evidence="2">The sequence shown here is derived from an EMBL/GenBank/DDBJ whole genome shotgun (WGS) entry which is preliminary data.</text>
</comment>